<reference evidence="1 2" key="1">
    <citation type="journal article" date="2019" name="Int. J. Syst. Evol. Microbiol.">
        <title>The Global Catalogue of Microorganisms (GCM) 10K type strain sequencing project: providing services to taxonomists for standard genome sequencing and annotation.</title>
        <authorList>
            <consortium name="The Broad Institute Genomics Platform"/>
            <consortium name="The Broad Institute Genome Sequencing Center for Infectious Disease"/>
            <person name="Wu L."/>
            <person name="Ma J."/>
        </authorList>
    </citation>
    <scope>NUCLEOTIDE SEQUENCE [LARGE SCALE GENOMIC DNA]</scope>
    <source>
        <strain evidence="1 2">JCM 4087</strain>
    </source>
</reference>
<name>A0ABN3WWN4_STRTU</name>
<organism evidence="1 2">
    <name type="scientific">Streptomyces thioluteus</name>
    <dbReference type="NCBI Taxonomy" id="66431"/>
    <lineage>
        <taxon>Bacteria</taxon>
        <taxon>Bacillati</taxon>
        <taxon>Actinomycetota</taxon>
        <taxon>Actinomycetes</taxon>
        <taxon>Kitasatosporales</taxon>
        <taxon>Streptomycetaceae</taxon>
        <taxon>Streptomyces</taxon>
    </lineage>
</organism>
<dbReference type="Gene3D" id="3.40.50.720">
    <property type="entry name" value="NAD(P)-binding Rossmann-like Domain"/>
    <property type="match status" value="1"/>
</dbReference>
<gene>
    <name evidence="1" type="ORF">GCM10020221_25230</name>
</gene>
<sequence>MAVGLASYLPDASGTPLMDAPGYPQEYRAFMEGHHAGAKALHSSPDALDWVLLSPSGDFDHEGSRTGAYRQAPGDPNARLSYADFAIALLDEIEAPRHHRTHVGVTARDRT</sequence>
<comment type="caution">
    <text evidence="1">The sequence shown here is derived from an EMBL/GenBank/DDBJ whole genome shotgun (WGS) entry which is preliminary data.</text>
</comment>
<evidence type="ECO:0000313" key="2">
    <source>
        <dbReference type="Proteomes" id="UP001501102"/>
    </source>
</evidence>
<proteinExistence type="predicted"/>
<dbReference type="EMBL" id="BAAAXZ010000096">
    <property type="protein sequence ID" value="GAA2928263.1"/>
    <property type="molecule type" value="Genomic_DNA"/>
</dbReference>
<dbReference type="Proteomes" id="UP001501102">
    <property type="component" value="Unassembled WGS sequence"/>
</dbReference>
<keyword evidence="2" id="KW-1185">Reference proteome</keyword>
<evidence type="ECO:0000313" key="1">
    <source>
        <dbReference type="EMBL" id="GAA2928263.1"/>
    </source>
</evidence>
<protein>
    <submittedName>
        <fullName evidence="1">Uncharacterized protein</fullName>
    </submittedName>
</protein>
<accession>A0ABN3WWN4</accession>